<dbReference type="Gene3D" id="3.30.70.1390">
    <property type="entry name" value="ROC domain from the Parkinson's disease-associated leucine-rich repeat kinase 2"/>
    <property type="match status" value="1"/>
</dbReference>
<dbReference type="InterPro" id="IPR032171">
    <property type="entry name" value="COR-A"/>
</dbReference>
<dbReference type="Pfam" id="PF16095">
    <property type="entry name" value="COR-A"/>
    <property type="match status" value="1"/>
</dbReference>
<protein>
    <recommendedName>
        <fullName evidence="2">COR domain-containing protein</fullName>
    </recommendedName>
</protein>
<evidence type="ECO:0000256" key="1">
    <source>
        <dbReference type="ARBA" id="ARBA00022737"/>
    </source>
</evidence>
<gene>
    <name evidence="3" type="ORF">MGAL_10B056808</name>
</gene>
<dbReference type="SUPFAM" id="SSF52540">
    <property type="entry name" value="P-loop containing nucleoside triphosphate hydrolases"/>
    <property type="match status" value="1"/>
</dbReference>
<comment type="caution">
    <text evidence="3">The sequence shown here is derived from an EMBL/GenBank/DDBJ whole genome shotgun (WGS) entry which is preliminary data.</text>
</comment>
<dbReference type="PANTHER" id="PTHR47679">
    <property type="entry name" value="PROTEIN TORNADO 1"/>
    <property type="match status" value="1"/>
</dbReference>
<sequence>MLKKFFGIERHVKEVKVFWTKENFLKESLKVERMKLHQKKIVPVIIWDFGGQDIFYSTHQTFLTYRAIYLIVLNGSRTLDDPCPLEQYLPGKSGHKTARDYLKFWINTIVTYCKGSGAGFPKIIIVLTHKDKVKAVDVELKRQQLFLDIEKMFSGSTLLSHLVIKDQIFVNAKNARDPEMAKIKKIITEQAFQQPTWGQELPRCFIPLEVEFDSLVSRNIPLITMEHMRKINSLQPVRPLTEDEMKVFLTFQHSIGRILYFEESKLDTYIILAPTHLIDAFKSIVTDRRFCAGDRLRQESWDLMSTKGVIGKKSIEDIWKEKKYKKFQDHKEYLLGVMTHLDILVEPKRYDRAHSRITSDFYYVASMVRTSDTTDYLRSSTFGQRNIGIALCPSSSLIPPALSFRFIGYCLSMFALKSYGQKNEEMLFHRSAVFNIDPCLDMLVNCDDEIIIIRLVHAENRTLIIRDLPSSIIECLAVALEKISQLYVKTSSKGDHASTGSFRHAFCCSSSDNPCLLQITQFQELDNSWICPKHRIEHTKDMLSSWIVEKEDIKCGLACPVTDEEFLEQIPADIHLLRLSMQYTVNETKELANHLGMQYSTWERLYMTFSEEPERLNFETLRKCLDVYNITFNDIRKAAESASIQNPHTICKVVREKLIDFDHEPEKWDMEPTEEHFDRLAPLVGNNSLAFLVELGMEFQTWEQIRFKQSERDLVKLNRDILQEWKTFCNINIIRPSLRHIGQAFNNIGKNIKIVEHLLADFF</sequence>
<evidence type="ECO:0000259" key="2">
    <source>
        <dbReference type="Pfam" id="PF16095"/>
    </source>
</evidence>
<dbReference type="Pfam" id="PF08477">
    <property type="entry name" value="Roc"/>
    <property type="match status" value="1"/>
</dbReference>
<evidence type="ECO:0000313" key="3">
    <source>
        <dbReference type="EMBL" id="VDI59642.1"/>
    </source>
</evidence>
<dbReference type="EMBL" id="UYJE01007961">
    <property type="protein sequence ID" value="VDI59642.1"/>
    <property type="molecule type" value="Genomic_DNA"/>
</dbReference>
<feature type="domain" description="COR" evidence="2">
    <location>
        <begin position="214"/>
        <end position="346"/>
    </location>
</feature>
<name>A0A8B6G6X7_MYTGA</name>
<evidence type="ECO:0000313" key="4">
    <source>
        <dbReference type="Proteomes" id="UP000596742"/>
    </source>
</evidence>
<reference evidence="3" key="1">
    <citation type="submission" date="2018-11" db="EMBL/GenBank/DDBJ databases">
        <authorList>
            <person name="Alioto T."/>
            <person name="Alioto T."/>
        </authorList>
    </citation>
    <scope>NUCLEOTIDE SEQUENCE</scope>
</reference>
<dbReference type="InterPro" id="IPR027417">
    <property type="entry name" value="P-loop_NTPase"/>
</dbReference>
<accession>A0A8B6G6X7</accession>
<dbReference type="AlphaFoldDB" id="A0A8B6G6X7"/>
<keyword evidence="1" id="KW-0677">Repeat</keyword>
<dbReference type="OrthoDB" id="6088889at2759"/>
<organism evidence="3 4">
    <name type="scientific">Mytilus galloprovincialis</name>
    <name type="common">Mediterranean mussel</name>
    <dbReference type="NCBI Taxonomy" id="29158"/>
    <lineage>
        <taxon>Eukaryota</taxon>
        <taxon>Metazoa</taxon>
        <taxon>Spiralia</taxon>
        <taxon>Lophotrochozoa</taxon>
        <taxon>Mollusca</taxon>
        <taxon>Bivalvia</taxon>
        <taxon>Autobranchia</taxon>
        <taxon>Pteriomorphia</taxon>
        <taxon>Mytilida</taxon>
        <taxon>Mytiloidea</taxon>
        <taxon>Mytilidae</taxon>
        <taxon>Mytilinae</taxon>
        <taxon>Mytilus</taxon>
    </lineage>
</organism>
<dbReference type="PANTHER" id="PTHR47679:SF2">
    <property type="entry name" value="C-TERMINAL OF ROC (COR) DOMAIN-CONTAINING PROTEIN"/>
    <property type="match status" value="1"/>
</dbReference>
<keyword evidence="4" id="KW-1185">Reference proteome</keyword>
<proteinExistence type="predicted"/>
<dbReference type="Proteomes" id="UP000596742">
    <property type="component" value="Unassembled WGS sequence"/>
</dbReference>
<dbReference type="Gene3D" id="3.40.50.300">
    <property type="entry name" value="P-loop containing nucleotide triphosphate hydrolases"/>
    <property type="match status" value="1"/>
</dbReference>